<name>A0AAV0HV67_9ROSI</name>
<protein>
    <submittedName>
        <fullName evidence="1">Uncharacterized protein</fullName>
    </submittedName>
</protein>
<sequence>MFRFGMINGSRALFLLLATRGLLLLPLIRLLGSLISPPSPIMSPCRITWLPKPYGCFSVSSTYKQMMLEKFPDIQNFEA</sequence>
<proteinExistence type="predicted"/>
<reference evidence="1" key="1">
    <citation type="submission" date="2022-08" db="EMBL/GenBank/DDBJ databases">
        <authorList>
            <person name="Gutierrez-Valencia J."/>
        </authorList>
    </citation>
    <scope>NUCLEOTIDE SEQUENCE</scope>
</reference>
<evidence type="ECO:0000313" key="1">
    <source>
        <dbReference type="EMBL" id="CAI0389190.1"/>
    </source>
</evidence>
<dbReference type="AlphaFoldDB" id="A0AAV0HV67"/>
<evidence type="ECO:0000313" key="2">
    <source>
        <dbReference type="Proteomes" id="UP001154282"/>
    </source>
</evidence>
<feature type="non-terminal residue" evidence="1">
    <location>
        <position position="79"/>
    </location>
</feature>
<keyword evidence="2" id="KW-1185">Reference proteome</keyword>
<accession>A0AAV0HV67</accession>
<dbReference type="Proteomes" id="UP001154282">
    <property type="component" value="Unassembled WGS sequence"/>
</dbReference>
<dbReference type="EMBL" id="CAMGYJ010000003">
    <property type="protein sequence ID" value="CAI0389190.1"/>
    <property type="molecule type" value="Genomic_DNA"/>
</dbReference>
<gene>
    <name evidence="1" type="ORF">LITE_LOCUS6125</name>
</gene>
<organism evidence="1 2">
    <name type="scientific">Linum tenue</name>
    <dbReference type="NCBI Taxonomy" id="586396"/>
    <lineage>
        <taxon>Eukaryota</taxon>
        <taxon>Viridiplantae</taxon>
        <taxon>Streptophyta</taxon>
        <taxon>Embryophyta</taxon>
        <taxon>Tracheophyta</taxon>
        <taxon>Spermatophyta</taxon>
        <taxon>Magnoliopsida</taxon>
        <taxon>eudicotyledons</taxon>
        <taxon>Gunneridae</taxon>
        <taxon>Pentapetalae</taxon>
        <taxon>rosids</taxon>
        <taxon>fabids</taxon>
        <taxon>Malpighiales</taxon>
        <taxon>Linaceae</taxon>
        <taxon>Linum</taxon>
    </lineage>
</organism>
<comment type="caution">
    <text evidence="1">The sequence shown here is derived from an EMBL/GenBank/DDBJ whole genome shotgun (WGS) entry which is preliminary data.</text>
</comment>